<dbReference type="GO" id="GO:0016787">
    <property type="term" value="F:hydrolase activity"/>
    <property type="evidence" value="ECO:0007669"/>
    <property type="project" value="UniProtKB-KW"/>
</dbReference>
<keyword evidence="2" id="KW-1133">Transmembrane helix</keyword>
<feature type="transmembrane region" description="Helical" evidence="2">
    <location>
        <begin position="82"/>
        <end position="102"/>
    </location>
</feature>
<dbReference type="GO" id="GO:0055070">
    <property type="term" value="P:copper ion homeostasis"/>
    <property type="evidence" value="ECO:0007669"/>
    <property type="project" value="TreeGrafter"/>
</dbReference>
<dbReference type="GO" id="GO:0016020">
    <property type="term" value="C:membrane"/>
    <property type="evidence" value="ECO:0007669"/>
    <property type="project" value="TreeGrafter"/>
</dbReference>
<dbReference type="EC" id="3.6.3.4" evidence="3"/>
<dbReference type="GO" id="GO:0043682">
    <property type="term" value="F:P-type divalent copper transporter activity"/>
    <property type="evidence" value="ECO:0007669"/>
    <property type="project" value="TreeGrafter"/>
</dbReference>
<accession>A0A3B1E8F3</accession>
<evidence type="ECO:0000256" key="1">
    <source>
        <dbReference type="ARBA" id="ARBA00022967"/>
    </source>
</evidence>
<dbReference type="Gene3D" id="3.40.50.1000">
    <property type="entry name" value="HAD superfamily/HAD-like"/>
    <property type="match status" value="1"/>
</dbReference>
<evidence type="ECO:0000256" key="2">
    <source>
        <dbReference type="SAM" id="Phobius"/>
    </source>
</evidence>
<keyword evidence="2" id="KW-0812">Transmembrane</keyword>
<gene>
    <name evidence="3" type="ORF">MNBD_PLANCTO03-695</name>
</gene>
<proteinExistence type="predicted"/>
<sequence>GDGVNDAAALARATIGVAVGGGAEASLSAADVYMQHPGLMPIVELCRGSKRAVRAIHINLAASLGYNAIAATLAVLGLINALTAAVLMPLSGLTVLALALHARTFGERTCR</sequence>
<dbReference type="PANTHER" id="PTHR43520:SF8">
    <property type="entry name" value="P-TYPE CU(+) TRANSPORTER"/>
    <property type="match status" value="1"/>
</dbReference>
<organism evidence="3">
    <name type="scientific">hydrothermal vent metagenome</name>
    <dbReference type="NCBI Taxonomy" id="652676"/>
    <lineage>
        <taxon>unclassified sequences</taxon>
        <taxon>metagenomes</taxon>
        <taxon>ecological metagenomes</taxon>
    </lineage>
</organism>
<dbReference type="InterPro" id="IPR036412">
    <property type="entry name" value="HAD-like_sf"/>
</dbReference>
<dbReference type="GO" id="GO:0005507">
    <property type="term" value="F:copper ion binding"/>
    <property type="evidence" value="ECO:0007669"/>
    <property type="project" value="TreeGrafter"/>
</dbReference>
<dbReference type="SUPFAM" id="SSF56784">
    <property type="entry name" value="HAD-like"/>
    <property type="match status" value="1"/>
</dbReference>
<reference evidence="3" key="1">
    <citation type="submission" date="2018-06" db="EMBL/GenBank/DDBJ databases">
        <authorList>
            <person name="Zhirakovskaya E."/>
        </authorList>
    </citation>
    <scope>NUCLEOTIDE SEQUENCE</scope>
</reference>
<protein>
    <submittedName>
        <fullName evidence="3">Lead, cadmium, zinc and mercury transporting ATPase Copper-translocating P-type ATPase</fullName>
        <ecNumber evidence="3">3.6.3.3</ecNumber>
        <ecNumber evidence="3">3.6.3.4</ecNumber>
    </submittedName>
</protein>
<keyword evidence="2" id="KW-0472">Membrane</keyword>
<dbReference type="InterPro" id="IPR023214">
    <property type="entry name" value="HAD_sf"/>
</dbReference>
<keyword evidence="1" id="KW-1278">Translocase</keyword>
<dbReference type="EMBL" id="UOGK01000511">
    <property type="protein sequence ID" value="VAX41247.1"/>
    <property type="molecule type" value="Genomic_DNA"/>
</dbReference>
<feature type="non-terminal residue" evidence="3">
    <location>
        <position position="1"/>
    </location>
</feature>
<dbReference type="AlphaFoldDB" id="A0A3B1E8F3"/>
<dbReference type="EC" id="3.6.3.3" evidence="3"/>
<evidence type="ECO:0000313" key="3">
    <source>
        <dbReference type="EMBL" id="VAX41247.1"/>
    </source>
</evidence>
<keyword evidence="3" id="KW-0378">Hydrolase</keyword>
<feature type="transmembrane region" description="Helical" evidence="2">
    <location>
        <begin position="56"/>
        <end position="76"/>
    </location>
</feature>
<dbReference type="PANTHER" id="PTHR43520">
    <property type="entry name" value="ATP7, ISOFORM B"/>
    <property type="match status" value="1"/>
</dbReference>
<name>A0A3B1E8F3_9ZZZZ</name>